<protein>
    <recommendedName>
        <fullName evidence="4">Methyltransferase</fullName>
        <ecNumber evidence="4">2.1.1.-</ecNumber>
    </recommendedName>
</protein>
<dbReference type="EMBL" id="JAGZYH010000033">
    <property type="protein sequence ID" value="MBS6622338.1"/>
    <property type="molecule type" value="Genomic_DNA"/>
</dbReference>
<dbReference type="AlphaFoldDB" id="A0A9E1GL28"/>
<evidence type="ECO:0000313" key="7">
    <source>
        <dbReference type="EMBL" id="MBS6622338.1"/>
    </source>
</evidence>
<sequence length="257" mass="29572">MERKDWNYKTYLGDCIDGMRLLPAGSVDFLFTDLPYGRTNCKWDTPIDLEAFWSEADRVVKKNGAVALFAQTPFDKVLGCSNLRNLRYEWIWEKSNATGHLNAKKMPMRAHENILIFYRRQPTYNPQKTDGHQPVNSYTHYIDTQNRTEIYQKATKEVKGGGNTDRYPRSVVKGPSDKQTSHLHPTQKPVWLCERLVLTYTNPGEVVLDCCAGSASIGVACCRTGRRYIGIENEKQYYDVMRTRLRECCRSHSKEAG</sequence>
<keyword evidence="1" id="KW-0489">Methyltransferase</keyword>
<evidence type="ECO:0000256" key="4">
    <source>
        <dbReference type="RuleBase" id="RU362026"/>
    </source>
</evidence>
<comment type="similarity">
    <text evidence="4">Belongs to the N(4)/N(6)-methyltransferase family.</text>
</comment>
<organism evidence="7 8">
    <name type="scientific">Faecalibacterium prausnitzii</name>
    <dbReference type="NCBI Taxonomy" id="853"/>
    <lineage>
        <taxon>Bacteria</taxon>
        <taxon>Bacillati</taxon>
        <taxon>Bacillota</taxon>
        <taxon>Clostridia</taxon>
        <taxon>Eubacteriales</taxon>
        <taxon>Oscillospiraceae</taxon>
        <taxon>Faecalibacterium</taxon>
    </lineage>
</organism>
<evidence type="ECO:0000313" key="8">
    <source>
        <dbReference type="Proteomes" id="UP000811365"/>
    </source>
</evidence>
<dbReference type="SUPFAM" id="SSF53335">
    <property type="entry name" value="S-adenosyl-L-methionine-dependent methyltransferases"/>
    <property type="match status" value="1"/>
</dbReference>
<evidence type="ECO:0000259" key="6">
    <source>
        <dbReference type="Pfam" id="PF01555"/>
    </source>
</evidence>
<comment type="caution">
    <text evidence="7">The sequence shown here is derived from an EMBL/GenBank/DDBJ whole genome shotgun (WGS) entry which is preliminary data.</text>
</comment>
<dbReference type="GO" id="GO:0003677">
    <property type="term" value="F:DNA binding"/>
    <property type="evidence" value="ECO:0007669"/>
    <property type="project" value="InterPro"/>
</dbReference>
<dbReference type="PRINTS" id="PR00508">
    <property type="entry name" value="S21N4MTFRASE"/>
</dbReference>
<dbReference type="Pfam" id="PF01555">
    <property type="entry name" value="N6_N4_Mtase"/>
    <property type="match status" value="1"/>
</dbReference>
<reference evidence="7" key="1">
    <citation type="submission" date="2021-02" db="EMBL/GenBank/DDBJ databases">
        <title>Infant gut strain persistence is associated with maternal origin, phylogeny, and functional potential including surface adhesion and iron acquisition.</title>
        <authorList>
            <person name="Lou Y.C."/>
        </authorList>
    </citation>
    <scope>NUCLEOTIDE SEQUENCE</scope>
    <source>
        <strain evidence="7">L2_039_000G1_dasL2_039_000G1_maxbin2.maxbin.077</strain>
    </source>
</reference>
<proteinExistence type="inferred from homology"/>
<accession>A0A9E1GL28</accession>
<dbReference type="Proteomes" id="UP000811365">
    <property type="component" value="Unassembled WGS sequence"/>
</dbReference>
<dbReference type="InterPro" id="IPR029063">
    <property type="entry name" value="SAM-dependent_MTases_sf"/>
</dbReference>
<dbReference type="InterPro" id="IPR002941">
    <property type="entry name" value="DNA_methylase_N4/N6"/>
</dbReference>
<dbReference type="GO" id="GO:0008170">
    <property type="term" value="F:N-methyltransferase activity"/>
    <property type="evidence" value="ECO:0007669"/>
    <property type="project" value="InterPro"/>
</dbReference>
<name>A0A9E1GL28_9FIRM</name>
<keyword evidence="3" id="KW-0680">Restriction system</keyword>
<dbReference type="EC" id="2.1.1.-" evidence="4"/>
<gene>
    <name evidence="7" type="ORF">KH315_09300</name>
</gene>
<dbReference type="GO" id="GO:0009307">
    <property type="term" value="P:DNA restriction-modification system"/>
    <property type="evidence" value="ECO:0007669"/>
    <property type="project" value="UniProtKB-KW"/>
</dbReference>
<evidence type="ECO:0000256" key="5">
    <source>
        <dbReference type="SAM" id="MobiDB-lite"/>
    </source>
</evidence>
<feature type="region of interest" description="Disordered" evidence="5">
    <location>
        <begin position="157"/>
        <end position="184"/>
    </location>
</feature>
<evidence type="ECO:0000256" key="3">
    <source>
        <dbReference type="ARBA" id="ARBA00022747"/>
    </source>
</evidence>
<dbReference type="InterPro" id="IPR001091">
    <property type="entry name" value="RM_Methyltransferase"/>
</dbReference>
<evidence type="ECO:0000256" key="2">
    <source>
        <dbReference type="ARBA" id="ARBA00022679"/>
    </source>
</evidence>
<keyword evidence="2" id="KW-0808">Transferase</keyword>
<dbReference type="Gene3D" id="3.40.50.150">
    <property type="entry name" value="Vaccinia Virus protein VP39"/>
    <property type="match status" value="1"/>
</dbReference>
<evidence type="ECO:0000256" key="1">
    <source>
        <dbReference type="ARBA" id="ARBA00022603"/>
    </source>
</evidence>
<feature type="domain" description="DNA methylase N-4/N-6" evidence="6">
    <location>
        <begin position="27"/>
        <end position="240"/>
    </location>
</feature>
<dbReference type="GO" id="GO:0032259">
    <property type="term" value="P:methylation"/>
    <property type="evidence" value="ECO:0007669"/>
    <property type="project" value="UniProtKB-KW"/>
</dbReference>